<evidence type="ECO:0000313" key="2">
    <source>
        <dbReference type="Proteomes" id="UP000528185"/>
    </source>
</evidence>
<sequence length="58" mass="6495">MCERSVRLKRCGRVHICHMGSCGVGNDPQLTVCLRRVIANPKRVPFQTIDKGVLYGPQ</sequence>
<reference evidence="1 2" key="1">
    <citation type="submission" date="2020-06" db="EMBL/GenBank/DDBJ databases">
        <authorList>
            <person name="De Coninck B."/>
            <person name="Ibrahim H."/>
        </authorList>
    </citation>
    <scope>NUCLEOTIDE SEQUENCE [LARGE SCALE GENOMIC DNA]</scope>
    <source>
        <strain evidence="1">Ag_rhizogenes_K599</strain>
    </source>
</reference>
<comment type="caution">
    <text evidence="1">The sequence shown here is derived from an EMBL/GenBank/DDBJ whole genome shotgun (WGS) entry which is preliminary data.</text>
</comment>
<accession>A0AAN2A5I1</accession>
<name>A0AAN2A5I1_RHIRH</name>
<gene>
    <name evidence="1" type="ORF">AGRHK599_LOCUS2171</name>
</gene>
<dbReference type="EMBL" id="CAICSX020000001">
    <property type="protein sequence ID" value="CAD0212993.1"/>
    <property type="molecule type" value="Genomic_DNA"/>
</dbReference>
<organism evidence="1 2">
    <name type="scientific">Rhizobium rhizogenes</name>
    <name type="common">Agrobacterium rhizogenes</name>
    <dbReference type="NCBI Taxonomy" id="359"/>
    <lineage>
        <taxon>Bacteria</taxon>
        <taxon>Pseudomonadati</taxon>
        <taxon>Pseudomonadota</taxon>
        <taxon>Alphaproteobacteria</taxon>
        <taxon>Hyphomicrobiales</taxon>
        <taxon>Rhizobiaceae</taxon>
        <taxon>Rhizobium/Agrobacterium group</taxon>
        <taxon>Rhizobium</taxon>
    </lineage>
</organism>
<proteinExistence type="predicted"/>
<protein>
    <submittedName>
        <fullName evidence="1">Uncharacterized protein</fullName>
    </submittedName>
</protein>
<dbReference type="AlphaFoldDB" id="A0AAN2A5I1"/>
<dbReference type="Proteomes" id="UP000528185">
    <property type="component" value="Unassembled WGS sequence"/>
</dbReference>
<evidence type="ECO:0000313" key="1">
    <source>
        <dbReference type="EMBL" id="CAD0212993.1"/>
    </source>
</evidence>